<evidence type="ECO:0000313" key="8">
    <source>
        <dbReference type="EMBL" id="GJD92457.1"/>
    </source>
</evidence>
<accession>A0AAV4ZWA0</accession>
<sequence length="528" mass="59140">MGEGPVDPRGTRKRPNWKIKATVDTLVQGIVVSGFKDLPWAQALFLHIDRRGEPEGRRAAWLRALQEVEPITNASCKDPDPATIAFTWTGLEALKLPDRTLKTFSSPFREGMCQVDRLRRLGDRYDGKWSETVIKGGPVWSGNTPARDLDPTGPSDPEDEERTREEAIPQTPMTVHALLLLYDKQEGAVRERADRVRDALEPFGVSIVRQLPLDLRIIDGIAREHFGFADGVSQPVPYGDPIVLDDGSHPSKDPWHGVPAGEILLGYDNAHRERAPGPLLSMDTGATKFELEPHPDEPNFLDLGLNGSYMVVRELRQNVPEFWRSLDEGAARINAHDPGRTPVTAEWLAERVVGRHPDGRLLCPSEEGYHKTFNDVGYYKHDPYGHGCPMGSHVRRANPRDGLAPNAASAPSLLDSSNNHRILRRGRKFGKPIDNPRVDDREERGLLFICLNTDIVRQFEFVQQTWILNRNFADLYDETDPLIGPAGPFTIREQPLRRIVDVETFVTLAGGEYFFLPSMPALAYLGSL</sequence>
<feature type="region of interest" description="Disordered" evidence="7">
    <location>
        <begin position="136"/>
        <end position="168"/>
    </location>
</feature>
<evidence type="ECO:0000256" key="3">
    <source>
        <dbReference type="ARBA" id="ARBA00022617"/>
    </source>
</evidence>
<protein>
    <recommendedName>
        <fullName evidence="10">Peroxidase</fullName>
    </recommendedName>
</protein>
<evidence type="ECO:0000256" key="2">
    <source>
        <dbReference type="ARBA" id="ARBA00022559"/>
    </source>
</evidence>
<evidence type="ECO:0000256" key="4">
    <source>
        <dbReference type="ARBA" id="ARBA00022723"/>
    </source>
</evidence>
<dbReference type="RefSeq" id="WP_238232021.1">
    <property type="nucleotide sequence ID" value="NZ_BPQO01000045.1"/>
</dbReference>
<dbReference type="GO" id="GO:0005829">
    <property type="term" value="C:cytosol"/>
    <property type="evidence" value="ECO:0007669"/>
    <property type="project" value="TreeGrafter"/>
</dbReference>
<comment type="caution">
    <text evidence="8">The sequence shown here is derived from an EMBL/GenBank/DDBJ whole genome shotgun (WGS) entry which is preliminary data.</text>
</comment>
<keyword evidence="2" id="KW-0575">Peroxidase</keyword>
<keyword evidence="4" id="KW-0479">Metal-binding</keyword>
<dbReference type="Proteomes" id="UP001055247">
    <property type="component" value="Unassembled WGS sequence"/>
</dbReference>
<dbReference type="InterPro" id="IPR011008">
    <property type="entry name" value="Dimeric_a/b-barrel"/>
</dbReference>
<evidence type="ECO:0008006" key="10">
    <source>
        <dbReference type="Google" id="ProtNLM"/>
    </source>
</evidence>
<evidence type="ECO:0000256" key="5">
    <source>
        <dbReference type="ARBA" id="ARBA00023002"/>
    </source>
</evidence>
<evidence type="ECO:0000256" key="7">
    <source>
        <dbReference type="SAM" id="MobiDB-lite"/>
    </source>
</evidence>
<dbReference type="AlphaFoldDB" id="A0AAV4ZWA0"/>
<dbReference type="SUPFAM" id="SSF54909">
    <property type="entry name" value="Dimeric alpha+beta barrel"/>
    <property type="match status" value="1"/>
</dbReference>
<dbReference type="PANTHER" id="PTHR30521">
    <property type="entry name" value="DEFERROCHELATASE/PEROXIDASE"/>
    <property type="match status" value="1"/>
</dbReference>
<keyword evidence="6" id="KW-0408">Iron</keyword>
<gene>
    <name evidence="8" type="ORF">BHAOGJBA_6011</name>
</gene>
<name>A0AAV4ZWA0_9HYPH</name>
<evidence type="ECO:0000313" key="9">
    <source>
        <dbReference type="Proteomes" id="UP001055247"/>
    </source>
</evidence>
<dbReference type="PROSITE" id="PS51404">
    <property type="entry name" value="DYP_PEROXIDASE"/>
    <property type="match status" value="1"/>
</dbReference>
<dbReference type="EMBL" id="BPQO01000045">
    <property type="protein sequence ID" value="GJD92457.1"/>
    <property type="molecule type" value="Genomic_DNA"/>
</dbReference>
<keyword evidence="3" id="KW-0349">Heme</keyword>
<reference evidence="8" key="1">
    <citation type="journal article" date="2016" name="Front. Microbiol.">
        <title>Genome Sequence of the Piezophilic, Mesophilic Sulfate-Reducing Bacterium Desulfovibrio indicus J2T.</title>
        <authorList>
            <person name="Cao J."/>
            <person name="Maignien L."/>
            <person name="Shao Z."/>
            <person name="Alain K."/>
            <person name="Jebbar M."/>
        </authorList>
    </citation>
    <scope>NUCLEOTIDE SEQUENCE</scope>
    <source>
        <strain evidence="8">DSM 16372</strain>
    </source>
</reference>
<keyword evidence="5" id="KW-0560">Oxidoreductase</keyword>
<evidence type="ECO:0000256" key="1">
    <source>
        <dbReference type="ARBA" id="ARBA00001970"/>
    </source>
</evidence>
<reference evidence="8" key="2">
    <citation type="submission" date="2021-08" db="EMBL/GenBank/DDBJ databases">
        <authorList>
            <person name="Tani A."/>
            <person name="Ola A."/>
            <person name="Ogura Y."/>
            <person name="Katsura K."/>
            <person name="Hayashi T."/>
        </authorList>
    </citation>
    <scope>NUCLEOTIDE SEQUENCE</scope>
    <source>
        <strain evidence="8">DSM 16372</strain>
    </source>
</reference>
<dbReference type="GO" id="GO:0020037">
    <property type="term" value="F:heme binding"/>
    <property type="evidence" value="ECO:0007669"/>
    <property type="project" value="InterPro"/>
</dbReference>
<organism evidence="8 9">
    <name type="scientific">Methylobacterium hispanicum</name>
    <dbReference type="NCBI Taxonomy" id="270350"/>
    <lineage>
        <taxon>Bacteria</taxon>
        <taxon>Pseudomonadati</taxon>
        <taxon>Pseudomonadota</taxon>
        <taxon>Alphaproteobacteria</taxon>
        <taxon>Hyphomicrobiales</taxon>
        <taxon>Methylobacteriaceae</taxon>
        <taxon>Methylobacterium</taxon>
    </lineage>
</organism>
<dbReference type="GO" id="GO:0046872">
    <property type="term" value="F:metal ion binding"/>
    <property type="evidence" value="ECO:0007669"/>
    <property type="project" value="UniProtKB-KW"/>
</dbReference>
<proteinExistence type="predicted"/>
<dbReference type="InterPro" id="IPR006314">
    <property type="entry name" value="Dyp_peroxidase"/>
</dbReference>
<comment type="cofactor">
    <cofactor evidence="1">
        <name>heme b</name>
        <dbReference type="ChEBI" id="CHEBI:60344"/>
    </cofactor>
</comment>
<dbReference type="GO" id="GO:0004601">
    <property type="term" value="F:peroxidase activity"/>
    <property type="evidence" value="ECO:0007669"/>
    <property type="project" value="UniProtKB-KW"/>
</dbReference>
<dbReference type="PANTHER" id="PTHR30521:SF4">
    <property type="entry name" value="DEFERROCHELATASE"/>
    <property type="match status" value="1"/>
</dbReference>
<evidence type="ECO:0000256" key="6">
    <source>
        <dbReference type="ARBA" id="ARBA00023004"/>
    </source>
</evidence>
<keyword evidence="9" id="KW-1185">Reference proteome</keyword>